<dbReference type="STRING" id="101127.A0A1X2GXV7"/>
<comment type="caution">
    <text evidence="3">The sequence shown here is derived from an EMBL/GenBank/DDBJ whole genome shotgun (WGS) entry which is preliminary data.</text>
</comment>
<sequence>MVRSSLDKYKVIIAYDFGTTYSGASYALVDVNQEVIDVQKWSSKSGNYYPKTPSILLVDNAEPHGMAGWGYEVKRMLKNPLYSKNYTLFSSFKLNLEQRLKRPELPFHLTPVSVVASYLRAMHQHVLQELKRDFTQFFGEDTYRYCLTVPAMWSDRAKALMREACIQAEIITRTDPPERLLLISEPEAAALYCDEICDQVQLQGAQRLMVCDAGGGTVDLMVFEVDGPRKLREVTKGMGGACGSQFLDERFRHFLNDKLALPIDQIPTMALLNMMDQFIDNIKPAFDGLDDHYLELPSGVPVQPLQAADPDSIDQGTLILQAAELKEKVFDPVINQVLQLIEQQFRELDGQTIDYLFLVGGFGTSHYLYQRIQDTFRNRIHQIVCPNRAEMAIVRGAVYFGLHPRTITARVSRRTYGINAGLPFDADLDPIETRVTRPDGSERCVTGFLPFVYKGDRIPIDHCIYDSMYIYYGTIKTTNVTLYATEREGIPRHYTDAGVHPIATIAVPIPTLPKATHGERIPFVIRMYLGQTEIRTEADFGHGQVFRLYGDFDAVNQYTS</sequence>
<dbReference type="PANTHER" id="PTHR14187">
    <property type="entry name" value="ALPHA KINASE/ELONGATION FACTOR 2 KINASE"/>
    <property type="match status" value="1"/>
</dbReference>
<name>A0A1X2GXV7_9FUNG</name>
<evidence type="ECO:0000256" key="2">
    <source>
        <dbReference type="ARBA" id="ARBA00022840"/>
    </source>
</evidence>
<dbReference type="EMBL" id="MCGT01000001">
    <property type="protein sequence ID" value="ORX62917.1"/>
    <property type="molecule type" value="Genomic_DNA"/>
</dbReference>
<dbReference type="Gene3D" id="3.90.640.10">
    <property type="entry name" value="Actin, Chain A, domain 4"/>
    <property type="match status" value="1"/>
</dbReference>
<protein>
    <recommendedName>
        <fullName evidence="5">Actin-like ATPase domain-containing protein</fullName>
    </recommendedName>
</protein>
<dbReference type="CDD" id="cd10229">
    <property type="entry name" value="ASKHA_NBD_HSP70_HSPA12"/>
    <property type="match status" value="1"/>
</dbReference>
<proteinExistence type="predicted"/>
<dbReference type="Gene3D" id="3.30.420.40">
    <property type="match status" value="2"/>
</dbReference>
<dbReference type="InterPro" id="IPR043129">
    <property type="entry name" value="ATPase_NBD"/>
</dbReference>
<evidence type="ECO:0000313" key="4">
    <source>
        <dbReference type="Proteomes" id="UP000242146"/>
    </source>
</evidence>
<dbReference type="PANTHER" id="PTHR14187:SF5">
    <property type="entry name" value="HEAT SHOCK 70 KDA PROTEIN 12A"/>
    <property type="match status" value="1"/>
</dbReference>
<reference evidence="3 4" key="1">
    <citation type="submission" date="2016-07" db="EMBL/GenBank/DDBJ databases">
        <title>Pervasive Adenine N6-methylation of Active Genes in Fungi.</title>
        <authorList>
            <consortium name="DOE Joint Genome Institute"/>
            <person name="Mondo S.J."/>
            <person name="Dannebaum R.O."/>
            <person name="Kuo R.C."/>
            <person name="Labutti K."/>
            <person name="Haridas S."/>
            <person name="Kuo A."/>
            <person name="Salamov A."/>
            <person name="Ahrendt S.R."/>
            <person name="Lipzen A."/>
            <person name="Sullivan W."/>
            <person name="Andreopoulos W.B."/>
            <person name="Clum A."/>
            <person name="Lindquist E."/>
            <person name="Daum C."/>
            <person name="Ramamoorthy G.K."/>
            <person name="Gryganskyi A."/>
            <person name="Culley D."/>
            <person name="Magnuson J.K."/>
            <person name="James T.Y."/>
            <person name="O'Malley M.A."/>
            <person name="Stajich J.E."/>
            <person name="Spatafora J.W."/>
            <person name="Visel A."/>
            <person name="Grigoriev I.V."/>
        </authorList>
    </citation>
    <scope>NUCLEOTIDE SEQUENCE [LARGE SCALE GENOMIC DNA]</scope>
    <source>
        <strain evidence="3 4">NRRL 3301</strain>
    </source>
</reference>
<dbReference type="GO" id="GO:0140662">
    <property type="term" value="F:ATP-dependent protein folding chaperone"/>
    <property type="evidence" value="ECO:0007669"/>
    <property type="project" value="InterPro"/>
</dbReference>
<accession>A0A1X2GXV7</accession>
<keyword evidence="1" id="KW-0547">Nucleotide-binding</keyword>
<gene>
    <name evidence="3" type="ORF">DM01DRAFT_1331025</name>
</gene>
<dbReference type="SUPFAM" id="SSF53067">
    <property type="entry name" value="Actin-like ATPase domain"/>
    <property type="match status" value="2"/>
</dbReference>
<evidence type="ECO:0000256" key="1">
    <source>
        <dbReference type="ARBA" id="ARBA00022741"/>
    </source>
</evidence>
<dbReference type="InterPro" id="IPR013126">
    <property type="entry name" value="Hsp_70_fam"/>
</dbReference>
<dbReference type="GO" id="GO:0005524">
    <property type="term" value="F:ATP binding"/>
    <property type="evidence" value="ECO:0007669"/>
    <property type="project" value="UniProtKB-KW"/>
</dbReference>
<evidence type="ECO:0000313" key="3">
    <source>
        <dbReference type="EMBL" id="ORX62917.1"/>
    </source>
</evidence>
<evidence type="ECO:0008006" key="5">
    <source>
        <dbReference type="Google" id="ProtNLM"/>
    </source>
</evidence>
<keyword evidence="2" id="KW-0067">ATP-binding</keyword>
<dbReference type="OrthoDB" id="2963168at2759"/>
<dbReference type="Proteomes" id="UP000242146">
    <property type="component" value="Unassembled WGS sequence"/>
</dbReference>
<organism evidence="3 4">
    <name type="scientific">Hesseltinella vesiculosa</name>
    <dbReference type="NCBI Taxonomy" id="101127"/>
    <lineage>
        <taxon>Eukaryota</taxon>
        <taxon>Fungi</taxon>
        <taxon>Fungi incertae sedis</taxon>
        <taxon>Mucoromycota</taxon>
        <taxon>Mucoromycotina</taxon>
        <taxon>Mucoromycetes</taxon>
        <taxon>Mucorales</taxon>
        <taxon>Cunninghamellaceae</taxon>
        <taxon>Hesseltinella</taxon>
    </lineage>
</organism>
<keyword evidence="4" id="KW-1185">Reference proteome</keyword>
<dbReference type="AlphaFoldDB" id="A0A1X2GXV7"/>
<dbReference type="Pfam" id="PF00012">
    <property type="entry name" value="HSP70"/>
    <property type="match status" value="1"/>
</dbReference>